<dbReference type="Pfam" id="PF11789">
    <property type="entry name" value="zf-Nse"/>
    <property type="match status" value="1"/>
</dbReference>
<dbReference type="GO" id="GO:0030915">
    <property type="term" value="C:Smc5-Smc6 complex"/>
    <property type="evidence" value="ECO:0007669"/>
    <property type="project" value="InterPro"/>
</dbReference>
<dbReference type="UniPathway" id="UPA00886"/>
<evidence type="ECO:0000313" key="12">
    <source>
        <dbReference type="EMBL" id="KAF7768184.1"/>
    </source>
</evidence>
<dbReference type="GO" id="GO:0005634">
    <property type="term" value="C:nucleus"/>
    <property type="evidence" value="ECO:0007669"/>
    <property type="project" value="UniProtKB-SubCell"/>
</dbReference>
<evidence type="ECO:0000256" key="2">
    <source>
        <dbReference type="ARBA" id="ARBA00004718"/>
    </source>
</evidence>
<evidence type="ECO:0000256" key="1">
    <source>
        <dbReference type="ARBA" id="ARBA00004123"/>
    </source>
</evidence>
<dbReference type="PANTHER" id="PTHR21330:SF1">
    <property type="entry name" value="E3 SUMO-PROTEIN LIGASE NSE2"/>
    <property type="match status" value="1"/>
</dbReference>
<keyword evidence="9" id="KW-0539">Nucleus</keyword>
<keyword evidence="5" id="KW-0479">Metal-binding</keyword>
<dbReference type="GO" id="GO:0000724">
    <property type="term" value="P:double-strand break repair via homologous recombination"/>
    <property type="evidence" value="ECO:0007669"/>
    <property type="project" value="InterPro"/>
</dbReference>
<evidence type="ECO:0000259" key="11">
    <source>
        <dbReference type="Pfam" id="PF11789"/>
    </source>
</evidence>
<comment type="pathway">
    <text evidence="2">Protein modification; protein sumoylation.</text>
</comment>
<protein>
    <recommendedName>
        <fullName evidence="11">SP-RING-type domain-containing protein</fullName>
    </recommendedName>
</protein>
<dbReference type="PANTHER" id="PTHR21330">
    <property type="entry name" value="E3 SUMO-PROTEIN LIGASE NSE2"/>
    <property type="match status" value="1"/>
</dbReference>
<dbReference type="SUPFAM" id="SSF57850">
    <property type="entry name" value="RING/U-box"/>
    <property type="match status" value="1"/>
</dbReference>
<sequence length="326" mass="36022">MPPRRKSTRRNDMSDIEDDAGTSRQIKDDVEDSDGEPVSRKRAKKGGKGKRSARKEAEDNDSDEAIEVTNFPDQPLKRDQIGKLLGLAEDWEKVAEIIKRPFPKYGMAAGGLADLGDEDAIEKVDEIDGYMRESLDVIGVIKAHANALNVIRQSGLQGQDIEQVEALYAKTAKTTVADYKKKTTRQKYAKEEAYVAFKSSIWESKHPGIPMPPITEQIPREKADNSDEDDELEVGGVTQNYLCPLTLTLLADPYTSIACGHSFSAAAITATFGGSNGLRKCPAAGCNKQFSLAHCKPDKDLAKKVKAYKRRMERNREDSDAEEVVD</sequence>
<keyword evidence="7" id="KW-0833">Ubl conjugation pathway</keyword>
<dbReference type="AlphaFoldDB" id="A0A8H7EYX7"/>
<comment type="similarity">
    <text evidence="3">Belongs to the NSE2 family.</text>
</comment>
<reference evidence="12 13" key="1">
    <citation type="journal article" name="Sci. Rep.">
        <title>Telomere-to-telomere assembled and centromere annotated genomes of the two main subspecies of the button mushroom Agaricus bisporus reveal especially polymorphic chromosome ends.</title>
        <authorList>
            <person name="Sonnenberg A.S.M."/>
            <person name="Sedaghat-Telgerd N."/>
            <person name="Lavrijssen B."/>
            <person name="Ohm R.A."/>
            <person name="Hendrickx P.M."/>
            <person name="Scholtmeijer K."/>
            <person name="Baars J.J.P."/>
            <person name="van Peer A."/>
        </authorList>
    </citation>
    <scope>NUCLEOTIDE SEQUENCE [LARGE SCALE GENOMIC DNA]</scope>
    <source>
        <strain evidence="12 13">H119_p4</strain>
    </source>
</reference>
<gene>
    <name evidence="12" type="ORF">Agabi119p4_7427</name>
</gene>
<evidence type="ECO:0000256" key="3">
    <source>
        <dbReference type="ARBA" id="ARBA00008212"/>
    </source>
</evidence>
<evidence type="ECO:0000256" key="7">
    <source>
        <dbReference type="ARBA" id="ARBA00022786"/>
    </source>
</evidence>
<dbReference type="InterPro" id="IPR013083">
    <property type="entry name" value="Znf_RING/FYVE/PHD"/>
</dbReference>
<dbReference type="InterPro" id="IPR004181">
    <property type="entry name" value="Znf_MIZ"/>
</dbReference>
<evidence type="ECO:0000313" key="13">
    <source>
        <dbReference type="Proteomes" id="UP000629468"/>
    </source>
</evidence>
<evidence type="ECO:0000256" key="6">
    <source>
        <dbReference type="ARBA" id="ARBA00022771"/>
    </source>
</evidence>
<accession>A0A8H7EYX7</accession>
<evidence type="ECO:0000256" key="5">
    <source>
        <dbReference type="ARBA" id="ARBA00022723"/>
    </source>
</evidence>
<evidence type="ECO:0000256" key="8">
    <source>
        <dbReference type="ARBA" id="ARBA00022833"/>
    </source>
</evidence>
<dbReference type="CDD" id="cd16651">
    <property type="entry name" value="SPL-RING_NSE2"/>
    <property type="match status" value="1"/>
</dbReference>
<feature type="domain" description="SP-RING-type" evidence="11">
    <location>
        <begin position="230"/>
        <end position="287"/>
    </location>
</feature>
<evidence type="ECO:0000256" key="9">
    <source>
        <dbReference type="ARBA" id="ARBA00023242"/>
    </source>
</evidence>
<dbReference type="EMBL" id="JABXXO010000010">
    <property type="protein sequence ID" value="KAF7768184.1"/>
    <property type="molecule type" value="Genomic_DNA"/>
</dbReference>
<keyword evidence="4" id="KW-0808">Transferase</keyword>
<proteinExistence type="inferred from homology"/>
<organism evidence="12 13">
    <name type="scientific">Agaricus bisporus var. burnettii</name>
    <dbReference type="NCBI Taxonomy" id="192524"/>
    <lineage>
        <taxon>Eukaryota</taxon>
        <taxon>Fungi</taxon>
        <taxon>Dikarya</taxon>
        <taxon>Basidiomycota</taxon>
        <taxon>Agaricomycotina</taxon>
        <taxon>Agaricomycetes</taxon>
        <taxon>Agaricomycetidae</taxon>
        <taxon>Agaricales</taxon>
        <taxon>Agaricineae</taxon>
        <taxon>Agaricaceae</taxon>
        <taxon>Agaricus</taxon>
    </lineage>
</organism>
<dbReference type="InterPro" id="IPR026846">
    <property type="entry name" value="Nse2(Mms21)"/>
</dbReference>
<evidence type="ECO:0000256" key="10">
    <source>
        <dbReference type="SAM" id="MobiDB-lite"/>
    </source>
</evidence>
<feature type="compositionally biased region" description="Basic residues" evidence="10">
    <location>
        <begin position="40"/>
        <end position="53"/>
    </location>
</feature>
<keyword evidence="6" id="KW-0863">Zinc-finger</keyword>
<dbReference type="GO" id="GO:0061665">
    <property type="term" value="F:SUMO ligase activity"/>
    <property type="evidence" value="ECO:0007669"/>
    <property type="project" value="TreeGrafter"/>
</dbReference>
<dbReference type="Proteomes" id="UP000629468">
    <property type="component" value="Unassembled WGS sequence"/>
</dbReference>
<evidence type="ECO:0000256" key="4">
    <source>
        <dbReference type="ARBA" id="ARBA00022679"/>
    </source>
</evidence>
<dbReference type="GO" id="GO:0008270">
    <property type="term" value="F:zinc ion binding"/>
    <property type="evidence" value="ECO:0007669"/>
    <property type="project" value="UniProtKB-KW"/>
</dbReference>
<dbReference type="GO" id="GO:0016925">
    <property type="term" value="P:protein sumoylation"/>
    <property type="evidence" value="ECO:0007669"/>
    <property type="project" value="UniProtKB-UniPathway"/>
</dbReference>
<keyword evidence="8" id="KW-0862">Zinc</keyword>
<comment type="subcellular location">
    <subcellularLocation>
        <location evidence="1">Nucleus</location>
    </subcellularLocation>
</comment>
<name>A0A8H7EYX7_AGABI</name>
<dbReference type="Gene3D" id="3.30.40.10">
    <property type="entry name" value="Zinc/RING finger domain, C3HC4 (zinc finger)"/>
    <property type="match status" value="1"/>
</dbReference>
<comment type="caution">
    <text evidence="12">The sequence shown here is derived from an EMBL/GenBank/DDBJ whole genome shotgun (WGS) entry which is preliminary data.</text>
</comment>
<feature type="region of interest" description="Disordered" evidence="10">
    <location>
        <begin position="1"/>
        <end position="65"/>
    </location>
</feature>